<dbReference type="EMBL" id="CM046394">
    <property type="protein sequence ID" value="KAI8547430.1"/>
    <property type="molecule type" value="Genomic_DNA"/>
</dbReference>
<sequence length="105" mass="12155">MVTLPLSSPPSALFVELSQVFKMRLSRPRMTTSTWNLEEAKRPKGRKGITMGTPMLLTIVLMLRMTLLTMPTPEMEVMVGMELVTRHSRFSTTLKTTRWRITWKE</sequence>
<organism evidence="1 2">
    <name type="scientific">Rhododendron molle</name>
    <name type="common">Chinese azalea</name>
    <name type="synonym">Azalea mollis</name>
    <dbReference type="NCBI Taxonomy" id="49168"/>
    <lineage>
        <taxon>Eukaryota</taxon>
        <taxon>Viridiplantae</taxon>
        <taxon>Streptophyta</taxon>
        <taxon>Embryophyta</taxon>
        <taxon>Tracheophyta</taxon>
        <taxon>Spermatophyta</taxon>
        <taxon>Magnoliopsida</taxon>
        <taxon>eudicotyledons</taxon>
        <taxon>Gunneridae</taxon>
        <taxon>Pentapetalae</taxon>
        <taxon>asterids</taxon>
        <taxon>Ericales</taxon>
        <taxon>Ericaceae</taxon>
        <taxon>Ericoideae</taxon>
        <taxon>Rhodoreae</taxon>
        <taxon>Rhododendron</taxon>
    </lineage>
</organism>
<protein>
    <submittedName>
        <fullName evidence="1">Uncharacterized protein</fullName>
    </submittedName>
</protein>
<comment type="caution">
    <text evidence="1">The sequence shown here is derived from an EMBL/GenBank/DDBJ whole genome shotgun (WGS) entry which is preliminary data.</text>
</comment>
<proteinExistence type="predicted"/>
<keyword evidence="2" id="KW-1185">Reference proteome</keyword>
<reference evidence="1" key="1">
    <citation type="submission" date="2022-02" db="EMBL/GenBank/DDBJ databases">
        <title>Plant Genome Project.</title>
        <authorList>
            <person name="Zhang R.-G."/>
        </authorList>
    </citation>
    <scope>NUCLEOTIDE SEQUENCE</scope>
    <source>
        <strain evidence="1">AT1</strain>
    </source>
</reference>
<name>A0ACC0N2E7_RHOML</name>
<dbReference type="Proteomes" id="UP001062846">
    <property type="component" value="Chromosome 7"/>
</dbReference>
<gene>
    <name evidence="1" type="ORF">RHMOL_Rhmol07G0195000</name>
</gene>
<evidence type="ECO:0000313" key="2">
    <source>
        <dbReference type="Proteomes" id="UP001062846"/>
    </source>
</evidence>
<evidence type="ECO:0000313" key="1">
    <source>
        <dbReference type="EMBL" id="KAI8547430.1"/>
    </source>
</evidence>
<accession>A0ACC0N2E7</accession>